<dbReference type="InterPro" id="IPR009057">
    <property type="entry name" value="Homeodomain-like_sf"/>
</dbReference>
<evidence type="ECO:0000256" key="4">
    <source>
        <dbReference type="ARBA" id="ARBA00022553"/>
    </source>
</evidence>
<evidence type="ECO:0000313" key="14">
    <source>
        <dbReference type="Proteomes" id="UP000247523"/>
    </source>
</evidence>
<dbReference type="InterPro" id="IPR011006">
    <property type="entry name" value="CheY-like_superfamily"/>
</dbReference>
<dbReference type="CDD" id="cd17536">
    <property type="entry name" value="REC_YesN-like"/>
    <property type="match status" value="1"/>
</dbReference>
<evidence type="ECO:0000256" key="10">
    <source>
        <dbReference type="PROSITE-ProRule" id="PRU00169"/>
    </source>
</evidence>
<keyword evidence="4 10" id="KW-0597">Phosphoprotein</keyword>
<evidence type="ECO:0000256" key="3">
    <source>
        <dbReference type="ARBA" id="ARBA00022490"/>
    </source>
</evidence>
<comment type="caution">
    <text evidence="13">The sequence shown here is derived from an EMBL/GenBank/DDBJ whole genome shotgun (WGS) entry which is preliminary data.</text>
</comment>
<feature type="domain" description="HTH araC/xylS-type" evidence="11">
    <location>
        <begin position="456"/>
        <end position="554"/>
    </location>
</feature>
<reference evidence="13 14" key="1">
    <citation type="submission" date="2018-05" db="EMBL/GenBank/DDBJ databases">
        <title>Genomic Encyclopedia of Type Strains, Phase IV (KMG-IV): sequencing the most valuable type-strain genomes for metagenomic binning, comparative biology and taxonomic classification.</title>
        <authorList>
            <person name="Goeker M."/>
        </authorList>
    </citation>
    <scope>NUCLEOTIDE SEQUENCE [LARGE SCALE GENOMIC DNA]</scope>
    <source>
        <strain evidence="13 14">DSM 28816</strain>
    </source>
</reference>
<keyword evidence="3" id="KW-0963">Cytoplasm</keyword>
<keyword evidence="5" id="KW-0902">Two-component regulatory system</keyword>
<dbReference type="SMART" id="SM00342">
    <property type="entry name" value="HTH_ARAC"/>
    <property type="match status" value="1"/>
</dbReference>
<feature type="domain" description="Response regulatory" evidence="12">
    <location>
        <begin position="33"/>
        <end position="150"/>
    </location>
</feature>
<name>A0A318EQ28_9FIRM</name>
<keyword evidence="7" id="KW-0238">DNA-binding</keyword>
<gene>
    <name evidence="13" type="ORF">C8E03_10953</name>
</gene>
<evidence type="ECO:0000256" key="9">
    <source>
        <dbReference type="ARBA" id="ARBA00024867"/>
    </source>
</evidence>
<sequence>MTATHQLIDYHKRPIGLIICFKRQQAERNSMLKVLIADDEPVIINGLKNMIKWNELDCEIVGTAYDGMETLDCLRKENPDIAIFDICMPGLTGIELIKKINKENYKTKVIFISGYQDFFYAQEALKEGAVEYLLKPVKKANLEQAVKKAQMLIWQQNPVTLLQETKNEIREIFSDINKNNEYAEEELYNQFHALGLDFTDKLFVGVCFSISNEDKKQLTYHMYEKYELIRFSIFNRIQTYFTDNRNGFVIKRDDSSCNIMILLPKEKVEDMIAIYIEPVVAMILKDYQIHMFVAIGDKVTNITKLKYAYKTAKFAFELKYFENKNLIVYQNIKKEYECSFDDFQQVVDIIIKKIIAGDKNIEHDLLVCLDIIENLHYGNRYAAINRCFSFIVNFYQTLADYNLIDESYRDRQDDFMNTIRLLDTFEEVKNKFIEYYKEFTNSIFDEVGNKDKLIVARIKDYIQQNYVENITLSHMAKQFYMNSFYFSSFFKKETGKNFKAYLTDIRMKEALRLILSTDLKTYEIAEKVGYNNVRQFTDKFKELYDSSPSEYKKSKLNE</sequence>
<evidence type="ECO:0000256" key="5">
    <source>
        <dbReference type="ARBA" id="ARBA00023012"/>
    </source>
</evidence>
<dbReference type="GO" id="GO:0005737">
    <property type="term" value="C:cytoplasm"/>
    <property type="evidence" value="ECO:0007669"/>
    <property type="project" value="UniProtKB-SubCell"/>
</dbReference>
<dbReference type="AlphaFoldDB" id="A0A318EQ28"/>
<organism evidence="13 14">
    <name type="scientific">Lachnotalea glycerini</name>
    <dbReference type="NCBI Taxonomy" id="1763509"/>
    <lineage>
        <taxon>Bacteria</taxon>
        <taxon>Bacillati</taxon>
        <taxon>Bacillota</taxon>
        <taxon>Clostridia</taxon>
        <taxon>Lachnospirales</taxon>
        <taxon>Lachnospiraceae</taxon>
        <taxon>Lachnotalea</taxon>
    </lineage>
</organism>
<dbReference type="Proteomes" id="UP000247523">
    <property type="component" value="Unassembled WGS sequence"/>
</dbReference>
<dbReference type="GO" id="GO:0003700">
    <property type="term" value="F:DNA-binding transcription factor activity"/>
    <property type="evidence" value="ECO:0007669"/>
    <property type="project" value="InterPro"/>
</dbReference>
<dbReference type="EMBL" id="QICS01000009">
    <property type="protein sequence ID" value="PXV87763.1"/>
    <property type="molecule type" value="Genomic_DNA"/>
</dbReference>
<evidence type="ECO:0000256" key="6">
    <source>
        <dbReference type="ARBA" id="ARBA00023015"/>
    </source>
</evidence>
<evidence type="ECO:0000259" key="11">
    <source>
        <dbReference type="PROSITE" id="PS01124"/>
    </source>
</evidence>
<dbReference type="Gene3D" id="1.10.10.60">
    <property type="entry name" value="Homeodomain-like"/>
    <property type="match status" value="2"/>
</dbReference>
<evidence type="ECO:0000256" key="1">
    <source>
        <dbReference type="ARBA" id="ARBA00004496"/>
    </source>
</evidence>
<evidence type="ECO:0000256" key="8">
    <source>
        <dbReference type="ARBA" id="ARBA00023163"/>
    </source>
</evidence>
<dbReference type="InterPro" id="IPR051552">
    <property type="entry name" value="HptR"/>
</dbReference>
<comment type="subcellular location">
    <subcellularLocation>
        <location evidence="1">Cytoplasm</location>
    </subcellularLocation>
</comment>
<evidence type="ECO:0000259" key="12">
    <source>
        <dbReference type="PROSITE" id="PS50110"/>
    </source>
</evidence>
<protein>
    <recommendedName>
        <fullName evidence="2">Stage 0 sporulation protein A homolog</fullName>
    </recommendedName>
</protein>
<dbReference type="Pfam" id="PF12833">
    <property type="entry name" value="HTH_18"/>
    <property type="match status" value="1"/>
</dbReference>
<dbReference type="PROSITE" id="PS50110">
    <property type="entry name" value="RESPONSE_REGULATORY"/>
    <property type="match status" value="1"/>
</dbReference>
<dbReference type="GO" id="GO:0043565">
    <property type="term" value="F:sequence-specific DNA binding"/>
    <property type="evidence" value="ECO:0007669"/>
    <property type="project" value="InterPro"/>
</dbReference>
<evidence type="ECO:0000256" key="7">
    <source>
        <dbReference type="ARBA" id="ARBA00023125"/>
    </source>
</evidence>
<dbReference type="PANTHER" id="PTHR42713:SF3">
    <property type="entry name" value="TRANSCRIPTIONAL REGULATORY PROTEIN HPTR"/>
    <property type="match status" value="1"/>
</dbReference>
<proteinExistence type="predicted"/>
<evidence type="ECO:0000256" key="2">
    <source>
        <dbReference type="ARBA" id="ARBA00018672"/>
    </source>
</evidence>
<dbReference type="SUPFAM" id="SSF46689">
    <property type="entry name" value="Homeodomain-like"/>
    <property type="match status" value="2"/>
</dbReference>
<dbReference type="PROSITE" id="PS01124">
    <property type="entry name" value="HTH_ARAC_FAMILY_2"/>
    <property type="match status" value="1"/>
</dbReference>
<dbReference type="GO" id="GO:0000160">
    <property type="term" value="P:phosphorelay signal transduction system"/>
    <property type="evidence" value="ECO:0007669"/>
    <property type="project" value="UniProtKB-KW"/>
</dbReference>
<dbReference type="Gene3D" id="3.40.50.2300">
    <property type="match status" value="1"/>
</dbReference>
<dbReference type="InterPro" id="IPR001789">
    <property type="entry name" value="Sig_transdc_resp-reg_receiver"/>
</dbReference>
<dbReference type="Pfam" id="PF00072">
    <property type="entry name" value="Response_reg"/>
    <property type="match status" value="1"/>
</dbReference>
<keyword evidence="6" id="KW-0805">Transcription regulation</keyword>
<dbReference type="PANTHER" id="PTHR42713">
    <property type="entry name" value="HISTIDINE KINASE-RELATED"/>
    <property type="match status" value="1"/>
</dbReference>
<dbReference type="InterPro" id="IPR018060">
    <property type="entry name" value="HTH_AraC"/>
</dbReference>
<accession>A0A318EQ28</accession>
<dbReference type="SUPFAM" id="SSF52172">
    <property type="entry name" value="CheY-like"/>
    <property type="match status" value="1"/>
</dbReference>
<keyword evidence="8" id="KW-0804">Transcription</keyword>
<dbReference type="SMART" id="SM00448">
    <property type="entry name" value="REC"/>
    <property type="match status" value="1"/>
</dbReference>
<evidence type="ECO:0000313" key="13">
    <source>
        <dbReference type="EMBL" id="PXV87763.1"/>
    </source>
</evidence>
<feature type="modified residue" description="4-aspartylphosphate" evidence="10">
    <location>
        <position position="85"/>
    </location>
</feature>
<comment type="function">
    <text evidence="9">May play the central regulatory role in sporulation. It may be an element of the effector pathway responsible for the activation of sporulation genes in response to nutritional stress. Spo0A may act in concert with spo0H (a sigma factor) to control the expression of some genes that are critical to the sporulation process.</text>
</comment>